<keyword evidence="1" id="KW-1133">Transmembrane helix</keyword>
<dbReference type="EMBL" id="BOMF01000089">
    <property type="protein sequence ID" value="GID47313.1"/>
    <property type="molecule type" value="Genomic_DNA"/>
</dbReference>
<evidence type="ECO:0000256" key="2">
    <source>
        <dbReference type="SAM" id="SignalP"/>
    </source>
</evidence>
<sequence>MIMRLRALFSRLALTTAASGLAVTGLSLPAQAAEEVEVPYIGIFSPETVTVINGQSKTVKFDLYNLSDVSAKNVVLTFGSAAKPISADLGFTAPTGCDATTCTIGDLAPGQRRSIKFTIKPAAAAGAADPAKTIALSTTVGELPSDETSITVVRTDKGGVDLEVEDVADLKLAQGKSADVPVLVRNTGNKDVAALGLVVMAPYGVTPVLNYRNCEQDAEIGGFICVFNEPLAGGGAFTLPNNMPLRVKVPSDAAGPFEYPVYIAAIGLTDKYVFDFTKRTAGAAGKELSLEAVSSVSAEEPEVAEDLNEDDNFTIFSVTVPKSTAETAAVGGSFTGEIGEERTAEVGLRNLGPSGTVPASITSLQYAHIKLPTGIELMKIDERCLPGTSLTEIDESVTDLAQVTDLVCLVVESVPNKGRYLFSLSAEILDVAEHKAGSVSINGGVQDKKKDNNKAALTVKLTSGGTGGGLPITGAPAGLIAGSGAALLAAGFIAFRAARRRRIITVAE</sequence>
<gene>
    <name evidence="3" type="ORF">Aca07nite_45880</name>
</gene>
<keyword evidence="1" id="KW-0812">Transmembrane</keyword>
<comment type="caution">
    <text evidence="3">The sequence shown here is derived from an EMBL/GenBank/DDBJ whole genome shotgun (WGS) entry which is preliminary data.</text>
</comment>
<feature type="chain" id="PRO_5046458430" description="LPXTG-motif cell wall anchor domain-containing protein" evidence="2">
    <location>
        <begin position="33"/>
        <end position="508"/>
    </location>
</feature>
<organism evidence="3">
    <name type="scientific">Actinoplanes campanulatus</name>
    <dbReference type="NCBI Taxonomy" id="113559"/>
    <lineage>
        <taxon>Bacteria</taxon>
        <taxon>Bacillati</taxon>
        <taxon>Actinomycetota</taxon>
        <taxon>Actinomycetes</taxon>
        <taxon>Micromonosporales</taxon>
        <taxon>Micromonosporaceae</taxon>
        <taxon>Actinoplanes</taxon>
    </lineage>
</organism>
<proteinExistence type="predicted"/>
<evidence type="ECO:0008006" key="4">
    <source>
        <dbReference type="Google" id="ProtNLM"/>
    </source>
</evidence>
<feature type="signal peptide" evidence="2">
    <location>
        <begin position="1"/>
        <end position="32"/>
    </location>
</feature>
<reference evidence="3" key="1">
    <citation type="submission" date="2021-01" db="EMBL/GenBank/DDBJ databases">
        <title>Whole genome shotgun sequence of Actinoplanes capillaceus NBRC 16408.</title>
        <authorList>
            <person name="Komaki H."/>
            <person name="Tamura T."/>
        </authorList>
    </citation>
    <scope>NUCLEOTIDE SEQUENCE [LARGE SCALE GENOMIC DNA]</scope>
    <source>
        <strain evidence="3">NBRC 16408</strain>
    </source>
</reference>
<feature type="transmembrane region" description="Helical" evidence="1">
    <location>
        <begin position="475"/>
        <end position="495"/>
    </location>
</feature>
<evidence type="ECO:0000313" key="3">
    <source>
        <dbReference type="EMBL" id="GID47313.1"/>
    </source>
</evidence>
<keyword evidence="1" id="KW-0472">Membrane</keyword>
<evidence type="ECO:0000256" key="1">
    <source>
        <dbReference type="SAM" id="Phobius"/>
    </source>
</evidence>
<accession>A0ABQ3WM58</accession>
<name>A0ABQ3WM58_9ACTN</name>
<protein>
    <recommendedName>
        <fullName evidence="4">LPXTG-motif cell wall anchor domain-containing protein</fullName>
    </recommendedName>
</protein>
<keyword evidence="2" id="KW-0732">Signal</keyword>